<dbReference type="PANTHER" id="PTHR33744">
    <property type="entry name" value="CARBOHYDRATE DIACID REGULATOR"/>
    <property type="match status" value="1"/>
</dbReference>
<feature type="domain" description="PucR C-terminal helix-turn-helix" evidence="1">
    <location>
        <begin position="174"/>
        <end position="232"/>
    </location>
</feature>
<comment type="caution">
    <text evidence="2">The sequence shown here is derived from an EMBL/GenBank/DDBJ whole genome shotgun (WGS) entry which is preliminary data.</text>
</comment>
<evidence type="ECO:0000313" key="2">
    <source>
        <dbReference type="EMBL" id="KWX23924.1"/>
    </source>
</evidence>
<protein>
    <recommendedName>
        <fullName evidence="1">PucR C-terminal helix-turn-helix domain-containing protein</fullName>
    </recommendedName>
</protein>
<dbReference type="InterPro" id="IPR042070">
    <property type="entry name" value="PucR_C-HTH_sf"/>
</dbReference>
<dbReference type="InterPro" id="IPR025736">
    <property type="entry name" value="PucR_C-HTH_dom"/>
</dbReference>
<dbReference type="Pfam" id="PF13556">
    <property type="entry name" value="HTH_30"/>
    <property type="match status" value="1"/>
</dbReference>
<gene>
    <name evidence="2" type="ORF">AFM11_11140</name>
</gene>
<keyword evidence="3" id="KW-1185">Reference proteome</keyword>
<evidence type="ECO:0000259" key="1">
    <source>
        <dbReference type="Pfam" id="PF13556"/>
    </source>
</evidence>
<dbReference type="InterPro" id="IPR051448">
    <property type="entry name" value="CdaR-like_regulators"/>
</dbReference>
<organism evidence="2 3">
    <name type="scientific">Mycolicibacterium wolinskyi</name>
    <dbReference type="NCBI Taxonomy" id="59750"/>
    <lineage>
        <taxon>Bacteria</taxon>
        <taxon>Bacillati</taxon>
        <taxon>Actinomycetota</taxon>
        <taxon>Actinomycetes</taxon>
        <taxon>Mycobacteriales</taxon>
        <taxon>Mycobacteriaceae</taxon>
        <taxon>Mycolicibacterium</taxon>
    </lineage>
</organism>
<dbReference type="EMBL" id="LGTW01000006">
    <property type="protein sequence ID" value="KWX23924.1"/>
    <property type="molecule type" value="Genomic_DNA"/>
</dbReference>
<dbReference type="PANTHER" id="PTHR33744:SF1">
    <property type="entry name" value="DNA-BINDING TRANSCRIPTIONAL ACTIVATOR ADER"/>
    <property type="match status" value="1"/>
</dbReference>
<reference evidence="2 3" key="1">
    <citation type="submission" date="2015-07" db="EMBL/GenBank/DDBJ databases">
        <title>A draft genome sequence of Mycobacterium wolinskyi.</title>
        <authorList>
            <person name="de Man T.J."/>
            <person name="Perry K.A."/>
            <person name="Coulliette A.D."/>
            <person name="Jensen B."/>
            <person name="Toney N.C."/>
            <person name="Limbago B.M."/>
            <person name="Noble-Wang J."/>
        </authorList>
    </citation>
    <scope>NUCLEOTIDE SEQUENCE [LARGE SCALE GENOMIC DNA]</scope>
    <source>
        <strain evidence="2 3">CDC_01</strain>
    </source>
</reference>
<proteinExistence type="predicted"/>
<sequence>MFSGQIDQICALGNGRQLISTTCRSVVPAARASMSSLIWSSGIREAVSCSTHEALVGVYANTMIMLISCAHDPQPIVQRVLKRLESRKEGSRVAVALTPPRIDRIEDYAANYQTGVRTTQLRLMADGGGLIDLRTLPLTSLLLVNSTVPDQLRRFAEQLVEPLESHDQRRETELVNTLRTWLLQSFSAAATADRLMVHVNTVGYRLSKIQAILGRDLRKSDVRLELQLALHVWDILHTRC</sequence>
<dbReference type="AlphaFoldDB" id="A0A132PNS5"/>
<dbReference type="Proteomes" id="UP000070612">
    <property type="component" value="Unassembled WGS sequence"/>
</dbReference>
<accession>A0A132PNS5</accession>
<evidence type="ECO:0000313" key="3">
    <source>
        <dbReference type="Proteomes" id="UP000070612"/>
    </source>
</evidence>
<dbReference type="PATRIC" id="fig|59750.3.peg.6305"/>
<dbReference type="Gene3D" id="1.10.10.2840">
    <property type="entry name" value="PucR C-terminal helix-turn-helix domain"/>
    <property type="match status" value="1"/>
</dbReference>
<name>A0A132PNS5_9MYCO</name>